<accession>A0A2T7PV82</accession>
<comment type="caution">
    <text evidence="13">The sequence shown here is derived from an EMBL/GenBank/DDBJ whole genome shotgun (WGS) entry which is preliminary data.</text>
</comment>
<keyword evidence="2" id="KW-0479">Metal-binding</keyword>
<dbReference type="PANTHER" id="PTHR24150:SF8">
    <property type="entry name" value="ANKYRIN REPEAT AND MYND DOMAIN-CONTAINING PROTEIN 2"/>
    <property type="match status" value="1"/>
</dbReference>
<evidence type="ECO:0000259" key="12">
    <source>
        <dbReference type="PROSITE" id="PS50865"/>
    </source>
</evidence>
<dbReference type="OrthoDB" id="10257049at2759"/>
<feature type="compositionally biased region" description="Polar residues" evidence="11">
    <location>
        <begin position="361"/>
        <end position="374"/>
    </location>
</feature>
<feature type="compositionally biased region" description="Basic and acidic residues" evidence="11">
    <location>
        <begin position="319"/>
        <end position="341"/>
    </location>
</feature>
<dbReference type="PROSITE" id="PS50088">
    <property type="entry name" value="ANK_REPEAT"/>
    <property type="match status" value="2"/>
</dbReference>
<evidence type="ECO:0000256" key="9">
    <source>
        <dbReference type="PROSITE-ProRule" id="PRU00023"/>
    </source>
</evidence>
<dbReference type="PANTHER" id="PTHR24150">
    <property type="entry name" value="ANKYRIN REPEAT AND MYND DOMAIN-CONTAINING PROTEIN 2"/>
    <property type="match status" value="1"/>
</dbReference>
<evidence type="ECO:0000256" key="1">
    <source>
        <dbReference type="ARBA" id="ARBA00004138"/>
    </source>
</evidence>
<evidence type="ECO:0000256" key="2">
    <source>
        <dbReference type="ARBA" id="ARBA00022723"/>
    </source>
</evidence>
<feature type="region of interest" description="Disordered" evidence="11">
    <location>
        <begin position="319"/>
        <end position="404"/>
    </location>
</feature>
<keyword evidence="3" id="KW-0677">Repeat</keyword>
<evidence type="ECO:0000256" key="11">
    <source>
        <dbReference type="SAM" id="MobiDB-lite"/>
    </source>
</evidence>
<dbReference type="EMBL" id="PZQS01000002">
    <property type="protein sequence ID" value="PVD37335.1"/>
    <property type="molecule type" value="Genomic_DNA"/>
</dbReference>
<evidence type="ECO:0000256" key="10">
    <source>
        <dbReference type="PROSITE-ProRule" id="PRU00134"/>
    </source>
</evidence>
<dbReference type="SUPFAM" id="SSF144232">
    <property type="entry name" value="HIT/MYND zinc finger-like"/>
    <property type="match status" value="1"/>
</dbReference>
<dbReference type="PROSITE" id="PS50297">
    <property type="entry name" value="ANK_REP_REGION"/>
    <property type="match status" value="2"/>
</dbReference>
<feature type="compositionally biased region" description="Basic and acidic residues" evidence="11">
    <location>
        <begin position="389"/>
        <end position="404"/>
    </location>
</feature>
<dbReference type="Pfam" id="PF12796">
    <property type="entry name" value="Ank_2"/>
    <property type="match status" value="1"/>
</dbReference>
<dbReference type="PROSITE" id="PS50865">
    <property type="entry name" value="ZF_MYND_2"/>
    <property type="match status" value="1"/>
</dbReference>
<feature type="repeat" description="ANK" evidence="9">
    <location>
        <begin position="1"/>
        <end position="31"/>
    </location>
</feature>
<gene>
    <name evidence="13" type="ORF">C0Q70_04334</name>
</gene>
<keyword evidence="7" id="KW-0969">Cilium</keyword>
<dbReference type="Gene3D" id="1.25.40.20">
    <property type="entry name" value="Ankyrin repeat-containing domain"/>
    <property type="match status" value="1"/>
</dbReference>
<dbReference type="InterPro" id="IPR002110">
    <property type="entry name" value="Ankyrin_rpt"/>
</dbReference>
<evidence type="ECO:0000256" key="7">
    <source>
        <dbReference type="ARBA" id="ARBA00023069"/>
    </source>
</evidence>
<dbReference type="GO" id="GO:0005929">
    <property type="term" value="C:cilium"/>
    <property type="evidence" value="ECO:0007669"/>
    <property type="project" value="UniProtKB-SubCell"/>
</dbReference>
<evidence type="ECO:0000256" key="6">
    <source>
        <dbReference type="ARBA" id="ARBA00023043"/>
    </source>
</evidence>
<organism evidence="13 14">
    <name type="scientific">Pomacea canaliculata</name>
    <name type="common">Golden apple snail</name>
    <dbReference type="NCBI Taxonomy" id="400727"/>
    <lineage>
        <taxon>Eukaryota</taxon>
        <taxon>Metazoa</taxon>
        <taxon>Spiralia</taxon>
        <taxon>Lophotrochozoa</taxon>
        <taxon>Mollusca</taxon>
        <taxon>Gastropoda</taxon>
        <taxon>Caenogastropoda</taxon>
        <taxon>Architaenioglossa</taxon>
        <taxon>Ampullarioidea</taxon>
        <taxon>Ampullariidae</taxon>
        <taxon>Pomacea</taxon>
    </lineage>
</organism>
<dbReference type="InterPro" id="IPR052452">
    <property type="entry name" value="Ankyrin-MYND_dom_contain_2"/>
</dbReference>
<evidence type="ECO:0000313" key="13">
    <source>
        <dbReference type="EMBL" id="PVD37335.1"/>
    </source>
</evidence>
<keyword evidence="5" id="KW-0862">Zinc</keyword>
<dbReference type="SMART" id="SM00248">
    <property type="entry name" value="ANK"/>
    <property type="match status" value="2"/>
</dbReference>
<dbReference type="InterPro" id="IPR002893">
    <property type="entry name" value="Znf_MYND"/>
</dbReference>
<dbReference type="Pfam" id="PF01753">
    <property type="entry name" value="zf-MYND"/>
    <property type="match status" value="1"/>
</dbReference>
<keyword evidence="8" id="KW-0966">Cell projection</keyword>
<dbReference type="PROSITE" id="PS01360">
    <property type="entry name" value="ZF_MYND_1"/>
    <property type="match status" value="1"/>
</dbReference>
<dbReference type="STRING" id="400727.A0A2T7PV82"/>
<keyword evidence="6 9" id="KW-0040">ANK repeat</keyword>
<name>A0A2T7PV82_POMCA</name>
<keyword evidence="4 10" id="KW-0863">Zinc-finger</keyword>
<protein>
    <recommendedName>
        <fullName evidence="12">MYND-type domain-containing protein</fullName>
    </recommendedName>
</protein>
<dbReference type="AlphaFoldDB" id="A0A2T7PV82"/>
<keyword evidence="14" id="KW-1185">Reference proteome</keyword>
<evidence type="ECO:0000256" key="4">
    <source>
        <dbReference type="ARBA" id="ARBA00022771"/>
    </source>
</evidence>
<comment type="subcellular location">
    <subcellularLocation>
        <location evidence="1">Cell projection</location>
        <location evidence="1">Cilium</location>
    </subcellularLocation>
</comment>
<evidence type="ECO:0000256" key="3">
    <source>
        <dbReference type="ARBA" id="ARBA00022737"/>
    </source>
</evidence>
<evidence type="ECO:0000256" key="5">
    <source>
        <dbReference type="ARBA" id="ARBA00022833"/>
    </source>
</evidence>
<sequence>MTPLQHAAFKGRTDVCQLLLENGADVNSNHHENGYSALHFAALSGNPAVTRLILEAGAKIDHLNSVNRTAAQMAAFVGQHQCVRTINNFFPKERLEKFTKQQGFETEPKLPPNLQLPFLRLINSTNIHPVKVAMFLKDNKELVLDAYKVAKVLDILVEESMKSRDTNDVLAIKCHYFATLIRQASKFLKKPDDTLDGFVKSLVKGRDVDGFPEMQERIIRQCLKEFPYIESQLLQQLVQQIAPVKIGDAPTALTTLVSGIYGPVWEDDSSCWTCGELKAEKKCSACKCVSYCDQVCQKLHWPTHKKFCKSMAEAYQTREQERLKEEAEKEQSKKEMEKLEAQIKQTSVSEDSEGNMRSGETAVQQEEVASSQTELRMVAETDTLTGSAENDRKVLAENIEKSKS</sequence>
<reference evidence="13 14" key="1">
    <citation type="submission" date="2018-04" db="EMBL/GenBank/DDBJ databases">
        <title>The genome of golden apple snail Pomacea canaliculata provides insight into stress tolerance and invasive adaptation.</title>
        <authorList>
            <person name="Liu C."/>
            <person name="Liu B."/>
            <person name="Ren Y."/>
            <person name="Zhang Y."/>
            <person name="Wang H."/>
            <person name="Li S."/>
            <person name="Jiang F."/>
            <person name="Yin L."/>
            <person name="Zhang G."/>
            <person name="Qian W."/>
            <person name="Fan W."/>
        </authorList>
    </citation>
    <scope>NUCLEOTIDE SEQUENCE [LARGE SCALE GENOMIC DNA]</scope>
    <source>
        <strain evidence="13">SZHN2017</strain>
        <tissue evidence="13">Muscle</tissue>
    </source>
</reference>
<dbReference type="InterPro" id="IPR036770">
    <property type="entry name" value="Ankyrin_rpt-contain_sf"/>
</dbReference>
<evidence type="ECO:0000313" key="14">
    <source>
        <dbReference type="Proteomes" id="UP000245119"/>
    </source>
</evidence>
<dbReference type="Proteomes" id="UP000245119">
    <property type="component" value="Linkage Group LG2"/>
</dbReference>
<feature type="repeat" description="ANK" evidence="9">
    <location>
        <begin position="33"/>
        <end position="65"/>
    </location>
</feature>
<evidence type="ECO:0000256" key="8">
    <source>
        <dbReference type="ARBA" id="ARBA00023273"/>
    </source>
</evidence>
<dbReference type="SUPFAM" id="SSF48403">
    <property type="entry name" value="Ankyrin repeat"/>
    <property type="match status" value="1"/>
</dbReference>
<feature type="domain" description="MYND-type" evidence="12">
    <location>
        <begin position="271"/>
        <end position="308"/>
    </location>
</feature>
<dbReference type="Gene3D" id="6.10.140.2220">
    <property type="match status" value="1"/>
</dbReference>
<dbReference type="GO" id="GO:0008270">
    <property type="term" value="F:zinc ion binding"/>
    <property type="evidence" value="ECO:0007669"/>
    <property type="project" value="UniProtKB-KW"/>
</dbReference>
<proteinExistence type="predicted"/>